<reference evidence="4" key="1">
    <citation type="submission" date="2018-05" db="EMBL/GenBank/DDBJ databases">
        <authorList>
            <person name="Hao L."/>
        </authorList>
    </citation>
    <scope>NUCLEOTIDE SEQUENCE [LARGE SCALE GENOMIC DNA]</scope>
</reference>
<keyword evidence="1" id="KW-0812">Transmembrane</keyword>
<dbReference type="Pfam" id="PF16561">
    <property type="entry name" value="AMPK1_CBM"/>
    <property type="match status" value="1"/>
</dbReference>
<gene>
    <name evidence="3" type="ORF">BARAN1_1205</name>
</gene>
<sequence>MRLDELDPLIRRAIAREVEEGLPAVEGLEGRVIRQLAQPAPRPSWRRRASAAIARPRIRWGWALVGGMAILAVGVLIGRFSFPGGNPLPPAGANLFTVAAPGAKEVSVVGDFSAWQPINLFDHDGDGVWTVTVALPPGRYEYAFVVDGRWVGQDPLAAEYVRTFGEYVSVRYIGGEGL</sequence>
<dbReference type="InterPro" id="IPR014756">
    <property type="entry name" value="Ig_E-set"/>
</dbReference>
<accession>A0A2X3K7M2</accession>
<keyword evidence="4" id="KW-1185">Reference proteome</keyword>
<protein>
    <submittedName>
        <fullName evidence="3">Putative Glycosyl hydrolase family 13</fullName>
    </submittedName>
</protein>
<evidence type="ECO:0000259" key="2">
    <source>
        <dbReference type="Pfam" id="PF16561"/>
    </source>
</evidence>
<dbReference type="AlphaFoldDB" id="A0A2X3K7M2"/>
<dbReference type="GO" id="GO:0016787">
    <property type="term" value="F:hydrolase activity"/>
    <property type="evidence" value="ECO:0007669"/>
    <property type="project" value="UniProtKB-KW"/>
</dbReference>
<dbReference type="Gene3D" id="2.60.40.10">
    <property type="entry name" value="Immunoglobulins"/>
    <property type="match status" value="1"/>
</dbReference>
<name>A0A2X3K7M2_9BACT</name>
<keyword evidence="1" id="KW-1133">Transmembrane helix</keyword>
<dbReference type="Proteomes" id="UP000249818">
    <property type="component" value="Chromosome BARAN1"/>
</dbReference>
<evidence type="ECO:0000256" key="1">
    <source>
        <dbReference type="SAM" id="Phobius"/>
    </source>
</evidence>
<dbReference type="SUPFAM" id="SSF81296">
    <property type="entry name" value="E set domains"/>
    <property type="match status" value="1"/>
</dbReference>
<evidence type="ECO:0000313" key="4">
    <source>
        <dbReference type="Proteomes" id="UP000249818"/>
    </source>
</evidence>
<dbReference type="OrthoDB" id="9811945at2"/>
<dbReference type="InterPro" id="IPR032640">
    <property type="entry name" value="AMPK1_CBM"/>
</dbReference>
<dbReference type="EMBL" id="LS483254">
    <property type="protein sequence ID" value="SQD93227.1"/>
    <property type="molecule type" value="Genomic_DNA"/>
</dbReference>
<keyword evidence="1" id="KW-0472">Membrane</keyword>
<feature type="transmembrane region" description="Helical" evidence="1">
    <location>
        <begin position="60"/>
        <end position="82"/>
    </location>
</feature>
<evidence type="ECO:0000313" key="3">
    <source>
        <dbReference type="EMBL" id="SQD93227.1"/>
    </source>
</evidence>
<organism evidence="3 4">
    <name type="scientific">Candidatus Bipolaricaulis anaerobius</name>
    <dbReference type="NCBI Taxonomy" id="2026885"/>
    <lineage>
        <taxon>Bacteria</taxon>
        <taxon>Candidatus Bipolaricaulota</taxon>
        <taxon>Candidatus Bipolaricaulia</taxon>
        <taxon>Candidatus Bipolaricaulales</taxon>
        <taxon>Candidatus Bipolaricaulaceae</taxon>
        <taxon>Candidatus Bipolaricaulis</taxon>
    </lineage>
</organism>
<keyword evidence="3" id="KW-0378">Hydrolase</keyword>
<dbReference type="InterPro" id="IPR013783">
    <property type="entry name" value="Ig-like_fold"/>
</dbReference>
<feature type="domain" description="AMP-activated protein kinase glycogen-binding" evidence="2">
    <location>
        <begin position="102"/>
        <end position="155"/>
    </location>
</feature>
<dbReference type="KEGG" id="bana:BARAN1_1205"/>
<dbReference type="RefSeq" id="WP_122031625.1">
    <property type="nucleotide sequence ID" value="NZ_LS483254.1"/>
</dbReference>
<proteinExistence type="predicted"/>